<reference evidence="1 2" key="1">
    <citation type="submission" date="2019-10" db="EMBL/GenBank/DDBJ databases">
        <title>Whole genome shotgun sequence of Acrocarpospora macrocephala NBRC 16266.</title>
        <authorList>
            <person name="Ichikawa N."/>
            <person name="Kimura A."/>
            <person name="Kitahashi Y."/>
            <person name="Komaki H."/>
            <person name="Oguchi A."/>
        </authorList>
    </citation>
    <scope>NUCLEOTIDE SEQUENCE [LARGE SCALE GENOMIC DNA]</scope>
    <source>
        <strain evidence="1 2">NBRC 16266</strain>
    </source>
</reference>
<gene>
    <name evidence="1" type="ORF">Amac_010050</name>
</gene>
<dbReference type="RefSeq" id="WP_155353120.1">
    <property type="nucleotide sequence ID" value="NZ_BAAAHL010000012.1"/>
</dbReference>
<accession>A0A5M3WGJ5</accession>
<comment type="caution">
    <text evidence="1">The sequence shown here is derived from an EMBL/GenBank/DDBJ whole genome shotgun (WGS) entry which is preliminary data.</text>
</comment>
<organism evidence="1 2">
    <name type="scientific">Acrocarpospora macrocephala</name>
    <dbReference type="NCBI Taxonomy" id="150177"/>
    <lineage>
        <taxon>Bacteria</taxon>
        <taxon>Bacillati</taxon>
        <taxon>Actinomycetota</taxon>
        <taxon>Actinomycetes</taxon>
        <taxon>Streptosporangiales</taxon>
        <taxon>Streptosporangiaceae</taxon>
        <taxon>Acrocarpospora</taxon>
    </lineage>
</organism>
<dbReference type="OrthoDB" id="3482022at2"/>
<evidence type="ECO:0000313" key="1">
    <source>
        <dbReference type="EMBL" id="GES07410.1"/>
    </source>
</evidence>
<dbReference type="Proteomes" id="UP000331127">
    <property type="component" value="Unassembled WGS sequence"/>
</dbReference>
<protein>
    <submittedName>
        <fullName evidence="1">Uncharacterized protein</fullName>
    </submittedName>
</protein>
<dbReference type="AlphaFoldDB" id="A0A5M3WGJ5"/>
<evidence type="ECO:0000313" key="2">
    <source>
        <dbReference type="Proteomes" id="UP000331127"/>
    </source>
</evidence>
<name>A0A5M3WGJ5_9ACTN</name>
<dbReference type="EMBL" id="BLAE01000006">
    <property type="protein sequence ID" value="GES07410.1"/>
    <property type="molecule type" value="Genomic_DNA"/>
</dbReference>
<keyword evidence="2" id="KW-1185">Reference proteome</keyword>
<sequence length="148" mass="15574">MGNIAFNISLGRIVYDMSLPGANDALIIIPIEASGIESDNTLRDYDDLGSILAAANNEQSTMGRKTVTSVTVTINDTDNRAEVDIADQTWTAAAGNAIAALIFAYDGDTTGGTDSNIRPLTKHDCSMTPDGSDFTSTITDFFRASSAA</sequence>
<proteinExistence type="predicted"/>